<dbReference type="EMBL" id="JACMSC010000001">
    <property type="protein sequence ID" value="KAG6537532.1"/>
    <property type="molecule type" value="Genomic_DNA"/>
</dbReference>
<name>A0A8J5HX62_ZINOF</name>
<accession>A0A8J5HX62</accession>
<dbReference type="Proteomes" id="UP000734854">
    <property type="component" value="Unassembled WGS sequence"/>
</dbReference>
<evidence type="ECO:0000313" key="2">
    <source>
        <dbReference type="Proteomes" id="UP000734854"/>
    </source>
</evidence>
<reference evidence="1 2" key="1">
    <citation type="submission" date="2020-08" db="EMBL/GenBank/DDBJ databases">
        <title>Plant Genome Project.</title>
        <authorList>
            <person name="Zhang R.-G."/>
        </authorList>
    </citation>
    <scope>NUCLEOTIDE SEQUENCE [LARGE SCALE GENOMIC DNA]</scope>
    <source>
        <tissue evidence="1">Rhizome</tissue>
    </source>
</reference>
<sequence>MSVIPPNGGRCRPKQGLLQSSFPQFTTPVEGTATAQPIFVHPGDVLASKGYYRNSPTARLPAPRQQFDVSKLLFRSWMQESSSAIQHELKMNEYIEHLGSLGFAMDYELKLINMLKVVVSYVKKEHMVVIYVNKVSTPLSRNNSDLHLHETNEVPASTPELRPPAAVYSPTQKSTTVSSLAFSLPLHPSPSGTVGDHG</sequence>
<protein>
    <submittedName>
        <fullName evidence="1">Uncharacterized protein</fullName>
    </submittedName>
</protein>
<proteinExistence type="predicted"/>
<dbReference type="AlphaFoldDB" id="A0A8J5HX62"/>
<gene>
    <name evidence="1" type="ORF">ZIOFF_002626</name>
</gene>
<comment type="caution">
    <text evidence="1">The sequence shown here is derived from an EMBL/GenBank/DDBJ whole genome shotgun (WGS) entry which is preliminary data.</text>
</comment>
<keyword evidence="2" id="KW-1185">Reference proteome</keyword>
<organism evidence="1 2">
    <name type="scientific">Zingiber officinale</name>
    <name type="common">Ginger</name>
    <name type="synonym">Amomum zingiber</name>
    <dbReference type="NCBI Taxonomy" id="94328"/>
    <lineage>
        <taxon>Eukaryota</taxon>
        <taxon>Viridiplantae</taxon>
        <taxon>Streptophyta</taxon>
        <taxon>Embryophyta</taxon>
        <taxon>Tracheophyta</taxon>
        <taxon>Spermatophyta</taxon>
        <taxon>Magnoliopsida</taxon>
        <taxon>Liliopsida</taxon>
        <taxon>Zingiberales</taxon>
        <taxon>Zingiberaceae</taxon>
        <taxon>Zingiber</taxon>
    </lineage>
</organism>
<evidence type="ECO:0000313" key="1">
    <source>
        <dbReference type="EMBL" id="KAG6537532.1"/>
    </source>
</evidence>